<gene>
    <name evidence="1" type="ORF">BCT54_04920</name>
</gene>
<accession>A0A2N7JP59</accession>
<evidence type="ECO:0000313" key="2">
    <source>
        <dbReference type="Proteomes" id="UP000235533"/>
    </source>
</evidence>
<comment type="caution">
    <text evidence="1">The sequence shown here is derived from an EMBL/GenBank/DDBJ whole genome shotgun (WGS) entry which is preliminary data.</text>
</comment>
<organism evidence="1 2">
    <name type="scientific">Vibrio splendidus</name>
    <dbReference type="NCBI Taxonomy" id="29497"/>
    <lineage>
        <taxon>Bacteria</taxon>
        <taxon>Pseudomonadati</taxon>
        <taxon>Pseudomonadota</taxon>
        <taxon>Gammaproteobacteria</taxon>
        <taxon>Vibrionales</taxon>
        <taxon>Vibrionaceae</taxon>
        <taxon>Vibrio</taxon>
    </lineage>
</organism>
<dbReference type="AlphaFoldDB" id="A0A2N7JP59"/>
<sequence>MVLFNKRLFDNVRFYDIKSAKYLVLLPQVLSLANKIYVIDNEFYGYRNTPGLTLSKYTNQLKKEIPIAFKQLIDKDTDILNYLITRFIVNIIRGLDPRFRS</sequence>
<reference evidence="2" key="1">
    <citation type="submission" date="2016-07" db="EMBL/GenBank/DDBJ databases">
        <title>Nontailed viruses are major unrecognized killers of bacteria in the ocean.</title>
        <authorList>
            <person name="Kauffman K."/>
            <person name="Hussain F."/>
            <person name="Yang J."/>
            <person name="Arevalo P."/>
            <person name="Brown J."/>
            <person name="Cutler M."/>
            <person name="Kelly L."/>
            <person name="Polz M.F."/>
        </authorList>
    </citation>
    <scope>NUCLEOTIDE SEQUENCE [LARGE SCALE GENOMIC DNA]</scope>
    <source>
        <strain evidence="2">10N.261.48.B5</strain>
    </source>
</reference>
<dbReference type="EMBL" id="MCZF01000236">
    <property type="protein sequence ID" value="PMM44942.1"/>
    <property type="molecule type" value="Genomic_DNA"/>
</dbReference>
<evidence type="ECO:0000313" key="1">
    <source>
        <dbReference type="EMBL" id="PMM44942.1"/>
    </source>
</evidence>
<name>A0A2N7JP59_VIBSP</name>
<proteinExistence type="predicted"/>
<dbReference type="Proteomes" id="UP000235533">
    <property type="component" value="Unassembled WGS sequence"/>
</dbReference>
<protein>
    <submittedName>
        <fullName evidence="1">Uncharacterized protein</fullName>
    </submittedName>
</protein>